<protein>
    <submittedName>
        <fullName evidence="1">Uncharacterized protein</fullName>
    </submittedName>
</protein>
<comment type="caution">
    <text evidence="1">The sequence shown here is derived from an EMBL/GenBank/DDBJ whole genome shotgun (WGS) entry which is preliminary data.</text>
</comment>
<organism evidence="1 2">
    <name type="scientific">Litoribacillus peritrichatus</name>
    <dbReference type="NCBI Taxonomy" id="718191"/>
    <lineage>
        <taxon>Bacteria</taxon>
        <taxon>Pseudomonadati</taxon>
        <taxon>Pseudomonadota</taxon>
        <taxon>Gammaproteobacteria</taxon>
        <taxon>Oceanospirillales</taxon>
        <taxon>Oceanospirillaceae</taxon>
        <taxon>Litoribacillus</taxon>
    </lineage>
</organism>
<name>A0ABP7M0X1_9GAMM</name>
<evidence type="ECO:0000313" key="1">
    <source>
        <dbReference type="EMBL" id="GAA3911716.1"/>
    </source>
</evidence>
<sequence length="89" mass="9674">MGYLQVAAGQGEEKAALQYASAMIEQQYGVPCDDKLVIRLLKQAALNANVLAAQKLLDFLADRGLTDQISAQEVERISLVADLAELNIR</sequence>
<keyword evidence="2" id="KW-1185">Reference proteome</keyword>
<dbReference type="EMBL" id="BAABBN010000004">
    <property type="protein sequence ID" value="GAA3911716.1"/>
    <property type="molecule type" value="Genomic_DNA"/>
</dbReference>
<proteinExistence type="predicted"/>
<reference evidence="2" key="1">
    <citation type="journal article" date="2019" name="Int. J. Syst. Evol. Microbiol.">
        <title>The Global Catalogue of Microorganisms (GCM) 10K type strain sequencing project: providing services to taxonomists for standard genome sequencing and annotation.</title>
        <authorList>
            <consortium name="The Broad Institute Genomics Platform"/>
            <consortium name="The Broad Institute Genome Sequencing Center for Infectious Disease"/>
            <person name="Wu L."/>
            <person name="Ma J."/>
        </authorList>
    </citation>
    <scope>NUCLEOTIDE SEQUENCE [LARGE SCALE GENOMIC DNA]</scope>
    <source>
        <strain evidence="2">JCM 17551</strain>
    </source>
</reference>
<dbReference type="Proteomes" id="UP001501565">
    <property type="component" value="Unassembled WGS sequence"/>
</dbReference>
<evidence type="ECO:0000313" key="2">
    <source>
        <dbReference type="Proteomes" id="UP001501565"/>
    </source>
</evidence>
<gene>
    <name evidence="1" type="ORF">GCM10022277_02940</name>
</gene>
<accession>A0ABP7M0X1</accession>